<reference evidence="10" key="1">
    <citation type="journal article" date="2019" name="Environ. Microbiol.">
        <title>Fungal ecological strategies reflected in gene transcription - a case study of two litter decomposers.</title>
        <authorList>
            <person name="Barbi F."/>
            <person name="Kohler A."/>
            <person name="Barry K."/>
            <person name="Baskaran P."/>
            <person name="Daum C."/>
            <person name="Fauchery L."/>
            <person name="Ihrmark K."/>
            <person name="Kuo A."/>
            <person name="LaButti K."/>
            <person name="Lipzen A."/>
            <person name="Morin E."/>
            <person name="Grigoriev I.V."/>
            <person name="Henrissat B."/>
            <person name="Lindahl B."/>
            <person name="Martin F."/>
        </authorList>
    </citation>
    <scope>NUCLEOTIDE SEQUENCE</scope>
    <source>
        <strain evidence="10">JB14</strain>
    </source>
</reference>
<keyword evidence="6" id="KW-0440">LIM domain</keyword>
<dbReference type="SMART" id="SM00132">
    <property type="entry name" value="LIM"/>
    <property type="match status" value="3"/>
</dbReference>
<proteinExistence type="predicted"/>
<feature type="region of interest" description="Disordered" evidence="7">
    <location>
        <begin position="1209"/>
        <end position="1323"/>
    </location>
</feature>
<dbReference type="EMBL" id="ML769450">
    <property type="protein sequence ID" value="KAE9401081.1"/>
    <property type="molecule type" value="Genomic_DNA"/>
</dbReference>
<dbReference type="PROSITE" id="PS00478">
    <property type="entry name" value="LIM_DOMAIN_1"/>
    <property type="match status" value="1"/>
</dbReference>
<dbReference type="PROSITE" id="PS50238">
    <property type="entry name" value="RHOGAP"/>
    <property type="match status" value="1"/>
</dbReference>
<evidence type="ECO:0000256" key="3">
    <source>
        <dbReference type="ARBA" id="ARBA00022737"/>
    </source>
</evidence>
<dbReference type="GO" id="GO:0030695">
    <property type="term" value="F:GTPase regulator activity"/>
    <property type="evidence" value="ECO:0007669"/>
    <property type="project" value="UniProtKB-ARBA"/>
</dbReference>
<dbReference type="GO" id="GO:0030036">
    <property type="term" value="P:actin cytoskeleton organization"/>
    <property type="evidence" value="ECO:0007669"/>
    <property type="project" value="TreeGrafter"/>
</dbReference>
<feature type="region of interest" description="Disordered" evidence="7">
    <location>
        <begin position="691"/>
        <end position="717"/>
    </location>
</feature>
<feature type="domain" description="Rho-GAP" evidence="9">
    <location>
        <begin position="968"/>
        <end position="1169"/>
    </location>
</feature>
<dbReference type="CDD" id="cd09391">
    <property type="entry name" value="LIM1_Lrg1p_like"/>
    <property type="match status" value="1"/>
</dbReference>
<keyword evidence="5" id="KW-0539">Nucleus</keyword>
<keyword evidence="2 6" id="KW-0479">Metal-binding</keyword>
<dbReference type="GO" id="GO:0005634">
    <property type="term" value="C:nucleus"/>
    <property type="evidence" value="ECO:0007669"/>
    <property type="project" value="UniProtKB-SubCell"/>
</dbReference>
<keyword evidence="4 6" id="KW-0862">Zinc</keyword>
<feature type="compositionally biased region" description="Low complexity" evidence="7">
    <location>
        <begin position="131"/>
        <end position="156"/>
    </location>
</feature>
<dbReference type="GO" id="GO:0007165">
    <property type="term" value="P:signal transduction"/>
    <property type="evidence" value="ECO:0007669"/>
    <property type="project" value="InterPro"/>
</dbReference>
<dbReference type="GO" id="GO:0046872">
    <property type="term" value="F:metal ion binding"/>
    <property type="evidence" value="ECO:0007669"/>
    <property type="project" value="UniProtKB-KW"/>
</dbReference>
<evidence type="ECO:0000256" key="1">
    <source>
        <dbReference type="ARBA" id="ARBA00004123"/>
    </source>
</evidence>
<evidence type="ECO:0000313" key="11">
    <source>
        <dbReference type="Proteomes" id="UP000799118"/>
    </source>
</evidence>
<evidence type="ECO:0000313" key="10">
    <source>
        <dbReference type="EMBL" id="KAE9401081.1"/>
    </source>
</evidence>
<dbReference type="CDD" id="cd09392">
    <property type="entry name" value="LIM2_Lrg1p_like"/>
    <property type="match status" value="1"/>
</dbReference>
<dbReference type="InterPro" id="IPR001781">
    <property type="entry name" value="Znf_LIM"/>
</dbReference>
<feature type="region of interest" description="Disordered" evidence="7">
    <location>
        <begin position="1"/>
        <end position="156"/>
    </location>
</feature>
<dbReference type="SUPFAM" id="SSF57716">
    <property type="entry name" value="Glucocorticoid receptor-like (DNA-binding domain)"/>
    <property type="match status" value="2"/>
</dbReference>
<dbReference type="FunFam" id="2.10.110.10:FF:000058">
    <property type="entry name" value="Rho GTPase activator Lrg11"/>
    <property type="match status" value="1"/>
</dbReference>
<accession>A0A6A4HTH9</accession>
<organism evidence="10 11">
    <name type="scientific">Gymnopus androsaceus JB14</name>
    <dbReference type="NCBI Taxonomy" id="1447944"/>
    <lineage>
        <taxon>Eukaryota</taxon>
        <taxon>Fungi</taxon>
        <taxon>Dikarya</taxon>
        <taxon>Basidiomycota</taxon>
        <taxon>Agaricomycotina</taxon>
        <taxon>Agaricomycetes</taxon>
        <taxon>Agaricomycetidae</taxon>
        <taxon>Agaricales</taxon>
        <taxon>Marasmiineae</taxon>
        <taxon>Omphalotaceae</taxon>
        <taxon>Gymnopus</taxon>
    </lineage>
</organism>
<keyword evidence="11" id="KW-1185">Reference proteome</keyword>
<feature type="compositionally biased region" description="Low complexity" evidence="7">
    <location>
        <begin position="1250"/>
        <end position="1269"/>
    </location>
</feature>
<feature type="compositionally biased region" description="Polar residues" evidence="7">
    <location>
        <begin position="1"/>
        <end position="11"/>
    </location>
</feature>
<dbReference type="SMART" id="SM00324">
    <property type="entry name" value="RhoGAP"/>
    <property type="match status" value="1"/>
</dbReference>
<feature type="compositionally biased region" description="Pro residues" evidence="7">
    <location>
        <begin position="1232"/>
        <end position="1249"/>
    </location>
</feature>
<dbReference type="PANTHER" id="PTHR24215">
    <property type="entry name" value="RHO-GTPASE-ACTIVATING PROTEIN LRG1"/>
    <property type="match status" value="1"/>
</dbReference>
<name>A0A6A4HTH9_9AGAR</name>
<feature type="compositionally biased region" description="Polar residues" evidence="7">
    <location>
        <begin position="53"/>
        <end position="65"/>
    </location>
</feature>
<feature type="domain" description="LIM zinc-binding" evidence="8">
    <location>
        <begin position="224"/>
        <end position="284"/>
    </location>
</feature>
<evidence type="ECO:0000256" key="5">
    <source>
        <dbReference type="ARBA" id="ARBA00023242"/>
    </source>
</evidence>
<feature type="compositionally biased region" description="Low complexity" evidence="7">
    <location>
        <begin position="33"/>
        <end position="46"/>
    </location>
</feature>
<dbReference type="InterPro" id="IPR000198">
    <property type="entry name" value="RhoGAP_dom"/>
</dbReference>
<protein>
    <submittedName>
        <fullName evidence="10">RhoGAP-domain-containing protein</fullName>
    </submittedName>
</protein>
<evidence type="ECO:0000256" key="6">
    <source>
        <dbReference type="PROSITE-ProRule" id="PRU00125"/>
    </source>
</evidence>
<dbReference type="PANTHER" id="PTHR24215:SF10">
    <property type="entry name" value="RHO-GTPASE-ACTIVATING PROTEIN LRG1"/>
    <property type="match status" value="1"/>
</dbReference>
<evidence type="ECO:0000259" key="8">
    <source>
        <dbReference type="PROSITE" id="PS50023"/>
    </source>
</evidence>
<feature type="domain" description="LIM zinc-binding" evidence="8">
    <location>
        <begin position="161"/>
        <end position="223"/>
    </location>
</feature>
<sequence length="1363" mass="150400">MNNSGARQAPNQPNPDSPSLQIAVDESFRSQRPSPTSPYSAPPSSSAKLPEGNSRQITRASTTGSSERDESTPTGSYGLPLVRSEDLNHGMPSPRPQPAYLSNSGSNSRSSTPAANSSPNPSYDSYKRRSTASLSSSSSDSSSGGKPPPTTTSTSTSLVSASCASCGKAMQGPFVRALGTVFHLDCFKCLDCGDVVASKFFPIDGPDGKQQPLCERDYFRRLNLICAKCGMALRGSYITACNKKYHVEHFTCSLCSTLFGPQDSYYEHDGDVYCHFHYSSRFATKCAGCSTAILKQFVEINRNMRDECWHPECYMINKFWNVKVVSRRPTSIEGEPEEPDYVEEERKETPLSLKEKQIRMEQQVYRIWTVLSAFEESSAACISDMLRQVSNGQYLDAIRMAEKFILHVEVLFATIDDLEFQFARLNMKGMSHVREARMLCRKTVELFTLLSHTQETGSRRMGMTQELLALGEAMSGFLDKLHLLAVQGGNPAARRMIRGQNGEVVSSESGNAGTQGVTYGFRSLAPENAGESPFSSWGSSISSSHPPSDLCVKCGKTVEEDCIRLGTYQRWHSKCVGCKSCGKIAEVPLPPTVAKDRDKDVSGDGTSAQPPKLTTARRPPANVGLFVYEVDSMKETPSFGSVPTVILCTDHAHAGCRGGFKVVQRLEQYAFLLNVALRRLYLLLRRQGVVPLSPEPTASSSSSLDQSPETDPYRNSADIMRMKQVHLDRKLSATARLPKRSTIVESPAGRSVRPSDMHLQKSQEATQPHQHHHHHQHDDQQAMYAQQGKSPSVPPSIPAFVQQQQQQHQQQQAGRPNMSLEMHGGQSHLIRPAFARGNTEVKIVEDQSQPSSPAIGQDDQQGMLNIPPAEDSITLADIGPLIEAAQAREQQRSLPRLSSTPCIAELSPKELAIMRYAAVLALIRSPLKEHVDNELVEMVEGKKASLWKTLFGRGDKKTQKKKIGTFEVPLEVLVAQEGVDSLLGASRATLRIPSFVDDVISAMRQMDVSVEGIFRKNGNIRRLNQLVEAINRDPLSVDLSQDNAVQLAALLKRFLRELPEPLLSFKLYKLWVGAQAQEDEERKRLLHMISIIMPKSHRDTMEVLFVFLKWVASFAHMDEVTGSKMDLSNLATVICPSILYPRAHGTVRDESFRAIGVVTNLLENQDEFFAVPEEFLSVLHDQEYFVSCLEPGKDLTDFIKKYDTYHKVKGINGRTPTPGLYNGPNGNSNAPRMPPGPSPAPPERPPPPAAAQRPYGMTQPIPSYPSSSSQHGHVGNMGMNTPRTPQPEEWSSPRPMNANGLPTPSRPSSYVQPRASGESPTTVLNTSQFLSSLLDVLGSLRSKFSLVLGCRGKRREKKITKTK</sequence>
<feature type="region of interest" description="Disordered" evidence="7">
    <location>
        <begin position="592"/>
        <end position="616"/>
    </location>
</feature>
<evidence type="ECO:0000259" key="9">
    <source>
        <dbReference type="PROSITE" id="PS50238"/>
    </source>
</evidence>
<comment type="subcellular location">
    <subcellularLocation>
        <location evidence="1">Nucleus</location>
    </subcellularLocation>
</comment>
<feature type="compositionally biased region" description="Low complexity" evidence="7">
    <location>
        <begin position="102"/>
        <end position="122"/>
    </location>
</feature>
<dbReference type="Pfam" id="PF00412">
    <property type="entry name" value="LIM"/>
    <property type="match status" value="2"/>
</dbReference>
<feature type="compositionally biased region" description="Low complexity" evidence="7">
    <location>
        <begin position="802"/>
        <end position="812"/>
    </location>
</feature>
<evidence type="ECO:0000256" key="2">
    <source>
        <dbReference type="ARBA" id="ARBA00022723"/>
    </source>
</evidence>
<feature type="region of interest" description="Disordered" evidence="7">
    <location>
        <begin position="730"/>
        <end position="818"/>
    </location>
</feature>
<feature type="compositionally biased region" description="Polar residues" evidence="7">
    <location>
        <begin position="1300"/>
        <end position="1311"/>
    </location>
</feature>
<dbReference type="Pfam" id="PF00620">
    <property type="entry name" value="RhoGAP"/>
    <property type="match status" value="1"/>
</dbReference>
<dbReference type="Proteomes" id="UP000799118">
    <property type="component" value="Unassembled WGS sequence"/>
</dbReference>
<dbReference type="InterPro" id="IPR008936">
    <property type="entry name" value="Rho_GTPase_activation_prot"/>
</dbReference>
<dbReference type="PROSITE" id="PS50023">
    <property type="entry name" value="LIM_DOMAIN_2"/>
    <property type="match status" value="2"/>
</dbReference>
<dbReference type="SUPFAM" id="SSF48350">
    <property type="entry name" value="GTPase activation domain, GAP"/>
    <property type="match status" value="1"/>
</dbReference>
<evidence type="ECO:0000256" key="7">
    <source>
        <dbReference type="SAM" id="MobiDB-lite"/>
    </source>
</evidence>
<dbReference type="OrthoDB" id="20689at2759"/>
<dbReference type="Gene3D" id="1.10.555.10">
    <property type="entry name" value="Rho GTPase activation protein"/>
    <property type="match status" value="1"/>
</dbReference>
<dbReference type="Gene3D" id="2.10.110.10">
    <property type="entry name" value="Cysteine Rich Protein"/>
    <property type="match status" value="4"/>
</dbReference>
<dbReference type="GO" id="GO:0005737">
    <property type="term" value="C:cytoplasm"/>
    <property type="evidence" value="ECO:0007669"/>
    <property type="project" value="TreeGrafter"/>
</dbReference>
<gene>
    <name evidence="10" type="ORF">BT96DRAFT_965081</name>
</gene>
<evidence type="ECO:0000256" key="4">
    <source>
        <dbReference type="ARBA" id="ARBA00022833"/>
    </source>
</evidence>
<keyword evidence="3" id="KW-0677">Repeat</keyword>